<dbReference type="PROSITE" id="PS01137">
    <property type="entry name" value="TATD_1"/>
    <property type="match status" value="1"/>
</dbReference>
<evidence type="ECO:0000256" key="1">
    <source>
        <dbReference type="ARBA" id="ARBA00009275"/>
    </source>
</evidence>
<name>A0ABX1QYL0_9ALTE</name>
<dbReference type="PANTHER" id="PTHR46124:SF3">
    <property type="entry name" value="HYDROLASE"/>
    <property type="match status" value="1"/>
</dbReference>
<dbReference type="InterPro" id="IPR001130">
    <property type="entry name" value="TatD-like"/>
</dbReference>
<dbReference type="Proteomes" id="UP000709336">
    <property type="component" value="Unassembled WGS sequence"/>
</dbReference>
<comment type="similarity">
    <text evidence="1">Belongs to the metallo-dependent hydrolases superfamily. TatD-type hydrolase family.</text>
</comment>
<evidence type="ECO:0000313" key="3">
    <source>
        <dbReference type="EMBL" id="NMH58929.1"/>
    </source>
</evidence>
<dbReference type="RefSeq" id="WP_169209511.1">
    <property type="nucleotide sequence ID" value="NZ_JAATNW010000002.1"/>
</dbReference>
<keyword evidence="2 3" id="KW-0378">Hydrolase</keyword>
<sequence length="259" mass="28900">MIDSHCHLDLAEFEADLGGVLKQSSAAGVERFLIPGTTREGWRRQLDIQQSFPQCDLAFGLHPYFLADVQDNDIHKLENWVDCHRSTCVAIGEIGLDATVETPMQKQQSVFLAQLELAQQYDKPVILHHRKTHHLLIEGLKRSNFKHGGIIHAFSGSEQVAQQYIEMGFLLGIGGTITYPRARKTRQTVSSIALEHLVLETDSPDMPMNGRQGQRNEPAFITDVVSVLTALKGVDENLIVAKTTANYLRLFNLDGNEAD</sequence>
<dbReference type="PIRSF" id="PIRSF005902">
    <property type="entry name" value="DNase_TatD"/>
    <property type="match status" value="1"/>
</dbReference>
<keyword evidence="4" id="KW-1185">Reference proteome</keyword>
<gene>
    <name evidence="3" type="ORF">HCJ96_02695</name>
</gene>
<proteinExistence type="inferred from homology"/>
<dbReference type="GO" id="GO:0016787">
    <property type="term" value="F:hydrolase activity"/>
    <property type="evidence" value="ECO:0007669"/>
    <property type="project" value="UniProtKB-KW"/>
</dbReference>
<dbReference type="PANTHER" id="PTHR46124">
    <property type="entry name" value="D-AMINOACYL-TRNA DEACYLASE"/>
    <property type="match status" value="1"/>
</dbReference>
<dbReference type="InterPro" id="IPR018228">
    <property type="entry name" value="DNase_TatD-rel_CS"/>
</dbReference>
<reference evidence="3 4" key="1">
    <citation type="submission" date="2020-03" db="EMBL/GenBank/DDBJ databases">
        <title>Alteromonas ponticola sp. nov., isolated from seawater.</title>
        <authorList>
            <person name="Yoon J.-H."/>
            <person name="Kim Y.-O."/>
        </authorList>
    </citation>
    <scope>NUCLEOTIDE SEQUENCE [LARGE SCALE GENOMIC DNA]</scope>
    <source>
        <strain evidence="3 4">MYP5</strain>
    </source>
</reference>
<evidence type="ECO:0000313" key="4">
    <source>
        <dbReference type="Proteomes" id="UP000709336"/>
    </source>
</evidence>
<organism evidence="3 4">
    <name type="scientific">Alteromonas ponticola</name>
    <dbReference type="NCBI Taxonomy" id="2720613"/>
    <lineage>
        <taxon>Bacteria</taxon>
        <taxon>Pseudomonadati</taxon>
        <taxon>Pseudomonadota</taxon>
        <taxon>Gammaproteobacteria</taxon>
        <taxon>Alteromonadales</taxon>
        <taxon>Alteromonadaceae</taxon>
        <taxon>Alteromonas/Salinimonas group</taxon>
        <taxon>Alteromonas</taxon>
    </lineage>
</organism>
<evidence type="ECO:0000256" key="2">
    <source>
        <dbReference type="ARBA" id="ARBA00022801"/>
    </source>
</evidence>
<dbReference type="SUPFAM" id="SSF51556">
    <property type="entry name" value="Metallo-dependent hydrolases"/>
    <property type="match status" value="1"/>
</dbReference>
<dbReference type="EMBL" id="JAATNW010000002">
    <property type="protein sequence ID" value="NMH58929.1"/>
    <property type="molecule type" value="Genomic_DNA"/>
</dbReference>
<dbReference type="InterPro" id="IPR032466">
    <property type="entry name" value="Metal_Hydrolase"/>
</dbReference>
<accession>A0ABX1QYL0</accession>
<dbReference type="Pfam" id="PF01026">
    <property type="entry name" value="TatD_DNase"/>
    <property type="match status" value="1"/>
</dbReference>
<protein>
    <submittedName>
        <fullName evidence="3">TatD family hydrolase</fullName>
    </submittedName>
</protein>
<dbReference type="Gene3D" id="3.20.20.140">
    <property type="entry name" value="Metal-dependent hydrolases"/>
    <property type="match status" value="1"/>
</dbReference>
<comment type="caution">
    <text evidence="3">The sequence shown here is derived from an EMBL/GenBank/DDBJ whole genome shotgun (WGS) entry which is preliminary data.</text>
</comment>
<dbReference type="CDD" id="cd01310">
    <property type="entry name" value="TatD_DNAse"/>
    <property type="match status" value="1"/>
</dbReference>